<name>A0A182KIZ7_9DIPT</name>
<dbReference type="VEuPathDB" id="VectorBase:ACHR014401"/>
<organism evidence="1 2">
    <name type="scientific">Anopheles christyi</name>
    <dbReference type="NCBI Taxonomy" id="43041"/>
    <lineage>
        <taxon>Eukaryota</taxon>
        <taxon>Metazoa</taxon>
        <taxon>Ecdysozoa</taxon>
        <taxon>Arthropoda</taxon>
        <taxon>Hexapoda</taxon>
        <taxon>Insecta</taxon>
        <taxon>Pterygota</taxon>
        <taxon>Neoptera</taxon>
        <taxon>Endopterygota</taxon>
        <taxon>Diptera</taxon>
        <taxon>Nematocera</taxon>
        <taxon>Culicoidea</taxon>
        <taxon>Culicidae</taxon>
        <taxon>Anophelinae</taxon>
        <taxon>Anopheles</taxon>
    </lineage>
</organism>
<keyword evidence="2" id="KW-1185">Reference proteome</keyword>
<sequence>MEGTRHLISLPVSQQCVERKITTK</sequence>
<evidence type="ECO:0000313" key="2">
    <source>
        <dbReference type="Proteomes" id="UP000075881"/>
    </source>
</evidence>
<proteinExistence type="predicted"/>
<reference evidence="2" key="1">
    <citation type="submission" date="2013-03" db="EMBL/GenBank/DDBJ databases">
        <title>The Genome Sequence of Anopheles christyi ACHKN1017.</title>
        <authorList>
            <consortium name="The Broad Institute Genomics Platform"/>
            <person name="Neafsey D.E."/>
            <person name="Besansky N."/>
            <person name="Walker B."/>
            <person name="Young S.K."/>
            <person name="Zeng Q."/>
            <person name="Gargeya S."/>
            <person name="Fitzgerald M."/>
            <person name="Haas B."/>
            <person name="Abouelleil A."/>
            <person name="Allen A.W."/>
            <person name="Alvarado L."/>
            <person name="Arachchi H.M."/>
            <person name="Berlin A.M."/>
            <person name="Chapman S.B."/>
            <person name="Gainer-Dewar J."/>
            <person name="Goldberg J."/>
            <person name="Griggs A."/>
            <person name="Gujja S."/>
            <person name="Hansen M."/>
            <person name="Howarth C."/>
            <person name="Imamovic A."/>
            <person name="Ireland A."/>
            <person name="Larimer J."/>
            <person name="McCowan C."/>
            <person name="Murphy C."/>
            <person name="Pearson M."/>
            <person name="Poon T.W."/>
            <person name="Priest M."/>
            <person name="Roberts A."/>
            <person name="Saif S."/>
            <person name="Shea T."/>
            <person name="Sisk P."/>
            <person name="Sykes S."/>
            <person name="Wortman J."/>
            <person name="Nusbaum C."/>
            <person name="Birren B."/>
        </authorList>
    </citation>
    <scope>NUCLEOTIDE SEQUENCE [LARGE SCALE GENOMIC DNA]</scope>
    <source>
        <strain evidence="2">ACHKN1017</strain>
    </source>
</reference>
<dbReference type="AlphaFoldDB" id="A0A182KIZ7"/>
<reference evidence="1" key="2">
    <citation type="submission" date="2020-05" db="UniProtKB">
        <authorList>
            <consortium name="EnsemblMetazoa"/>
        </authorList>
    </citation>
    <scope>IDENTIFICATION</scope>
    <source>
        <strain evidence="1">ACHKN1017</strain>
    </source>
</reference>
<evidence type="ECO:0000313" key="1">
    <source>
        <dbReference type="EnsemblMetazoa" id="ACHR014401-PA"/>
    </source>
</evidence>
<dbReference type="Proteomes" id="UP000075881">
    <property type="component" value="Unassembled WGS sequence"/>
</dbReference>
<protein>
    <submittedName>
        <fullName evidence="1">Uncharacterized protein</fullName>
    </submittedName>
</protein>
<accession>A0A182KIZ7</accession>
<dbReference type="EnsemblMetazoa" id="ACHR014401-RA">
    <property type="protein sequence ID" value="ACHR014401-PA"/>
    <property type="gene ID" value="ACHR014401"/>
</dbReference>